<keyword evidence="3" id="KW-1185">Reference proteome</keyword>
<name>A0A918CJD9_9DEIO</name>
<comment type="similarity">
    <text evidence="1">Belongs to the UPF0145 family.</text>
</comment>
<dbReference type="Proteomes" id="UP000603865">
    <property type="component" value="Unassembled WGS sequence"/>
</dbReference>
<organism evidence="2 3">
    <name type="scientific">Deinococcus ruber</name>
    <dbReference type="NCBI Taxonomy" id="1848197"/>
    <lineage>
        <taxon>Bacteria</taxon>
        <taxon>Thermotogati</taxon>
        <taxon>Deinococcota</taxon>
        <taxon>Deinococci</taxon>
        <taxon>Deinococcales</taxon>
        <taxon>Deinococcaceae</taxon>
        <taxon>Deinococcus</taxon>
    </lineage>
</organism>
<evidence type="ECO:0008006" key="4">
    <source>
        <dbReference type="Google" id="ProtNLM"/>
    </source>
</evidence>
<dbReference type="SUPFAM" id="SSF117782">
    <property type="entry name" value="YbjQ-like"/>
    <property type="match status" value="2"/>
</dbReference>
<dbReference type="EMBL" id="BMQL01000043">
    <property type="protein sequence ID" value="GGR28227.1"/>
    <property type="molecule type" value="Genomic_DNA"/>
</dbReference>
<reference evidence="2" key="2">
    <citation type="submission" date="2020-09" db="EMBL/GenBank/DDBJ databases">
        <authorList>
            <person name="Sun Q."/>
            <person name="Ohkuma M."/>
        </authorList>
    </citation>
    <scope>NUCLEOTIDE SEQUENCE</scope>
    <source>
        <strain evidence="2">JCM 31311</strain>
    </source>
</reference>
<dbReference type="RefSeq" id="WP_189092692.1">
    <property type="nucleotide sequence ID" value="NZ_BMQL01000043.1"/>
</dbReference>
<gene>
    <name evidence="2" type="ORF">GCM10008957_44320</name>
</gene>
<comment type="caution">
    <text evidence="2">The sequence shown here is derived from an EMBL/GenBank/DDBJ whole genome shotgun (WGS) entry which is preliminary data.</text>
</comment>
<dbReference type="PANTHER" id="PTHR34068:SF2">
    <property type="entry name" value="UPF0145 PROTEIN SCO3412"/>
    <property type="match status" value="1"/>
</dbReference>
<dbReference type="InterPro" id="IPR035439">
    <property type="entry name" value="UPF0145_dom_sf"/>
</dbReference>
<sequence>MSLSRETSVRLDENKQNLFSSDLSVSEFLLLEELGYEPIGLAMGTSVYHLGFQAARWRESLELTVLTQAMYNARHLAMNRMIEEARYLGADGIVGMRLDIGGQHLGLESSLSEFIAVGTAVRTPKAERRAGGQPFTSDLSGQDLYKLHRAGYRPVSLVMGTCVYHVAHQGLLQSLRTLAQNTEMVNYTQGLYQARELAMGRMQEEALRAGATGIVGVTVSESSRNWDNHVFEFLAVGTGVRKVAEPSPALQTSLTLSLND</sequence>
<dbReference type="InterPro" id="IPR002765">
    <property type="entry name" value="UPF0145_YbjQ-like"/>
</dbReference>
<reference evidence="2" key="1">
    <citation type="journal article" date="2014" name="Int. J. Syst. Evol. Microbiol.">
        <title>Complete genome sequence of Corynebacterium casei LMG S-19264T (=DSM 44701T), isolated from a smear-ripened cheese.</title>
        <authorList>
            <consortium name="US DOE Joint Genome Institute (JGI-PGF)"/>
            <person name="Walter F."/>
            <person name="Albersmeier A."/>
            <person name="Kalinowski J."/>
            <person name="Ruckert C."/>
        </authorList>
    </citation>
    <scope>NUCLEOTIDE SEQUENCE</scope>
    <source>
        <strain evidence="2">JCM 31311</strain>
    </source>
</reference>
<dbReference type="Pfam" id="PF01906">
    <property type="entry name" value="YbjQ_1"/>
    <property type="match status" value="2"/>
</dbReference>
<evidence type="ECO:0000313" key="3">
    <source>
        <dbReference type="Proteomes" id="UP000603865"/>
    </source>
</evidence>
<dbReference type="Gene3D" id="3.30.110.70">
    <property type="entry name" value="Hypothetical protein apc22750. Chain B"/>
    <property type="match status" value="2"/>
</dbReference>
<accession>A0A918CJD9</accession>
<proteinExistence type="inferred from homology"/>
<evidence type="ECO:0000256" key="1">
    <source>
        <dbReference type="ARBA" id="ARBA00010751"/>
    </source>
</evidence>
<evidence type="ECO:0000313" key="2">
    <source>
        <dbReference type="EMBL" id="GGR28227.1"/>
    </source>
</evidence>
<dbReference type="AlphaFoldDB" id="A0A918CJD9"/>
<protein>
    <recommendedName>
        <fullName evidence="4">Heavy metal-binding domain-containing protein</fullName>
    </recommendedName>
</protein>
<dbReference type="PANTHER" id="PTHR34068">
    <property type="entry name" value="UPF0145 PROTEIN YBJQ"/>
    <property type="match status" value="1"/>
</dbReference>